<reference evidence="2 3" key="2">
    <citation type="journal article" date="2017" name="Syst. Appl. Microbiol.">
        <title>Soybeans inoculated with root zone soils of Canadian native legumes harbour diverse and novel Bradyrhizobium spp. that possess agricultural potential.</title>
        <authorList>
            <person name="Bromfield E.S.P."/>
            <person name="Cloutier S."/>
            <person name="Tambong J.T."/>
            <person name="Tran Thi T.V."/>
        </authorList>
    </citation>
    <scope>NUCLEOTIDE SEQUENCE [LARGE SCALE GENOMIC DNA]</scope>
    <source>
        <strain evidence="2 3">OO99</strain>
    </source>
</reference>
<evidence type="ECO:0000313" key="2">
    <source>
        <dbReference type="EMBL" id="AWL91545.1"/>
    </source>
</evidence>
<evidence type="ECO:0000313" key="3">
    <source>
        <dbReference type="Proteomes" id="UP000215703"/>
    </source>
</evidence>
<sequence length="81" mass="8859">MDHVEASASRGRRSPFNDFPGGGGSLSGACTCNRLGAEIDVRHDVLFRFLRLVAHAYVHAILRDSTVELLLAERPDLVVLN</sequence>
<evidence type="ECO:0000256" key="1">
    <source>
        <dbReference type="SAM" id="MobiDB-lite"/>
    </source>
</evidence>
<dbReference type="Proteomes" id="UP000215703">
    <property type="component" value="Chromosome"/>
</dbReference>
<reference evidence="2 3" key="1">
    <citation type="journal article" date="2014" name="Int. J. Syst. Evol. Microbiol.">
        <title>Bradyrhizobium ottawaense sp. nov., a symbiotic nitrogen fixing bacterium from root nodules of soybeans in Canada.</title>
        <authorList>
            <person name="Yu X."/>
            <person name="Cloutier S."/>
            <person name="Tambong J.T."/>
            <person name="Bromfield E.S."/>
        </authorList>
    </citation>
    <scope>NUCLEOTIDE SEQUENCE [LARGE SCALE GENOMIC DNA]</scope>
    <source>
        <strain evidence="2 3">OO99</strain>
    </source>
</reference>
<accession>A0A2U8P1J1</accession>
<proteinExistence type="predicted"/>
<dbReference type="AlphaFoldDB" id="A0A2U8P1J1"/>
<dbReference type="OrthoDB" id="8238516at2"/>
<dbReference type="EMBL" id="CP029425">
    <property type="protein sequence ID" value="AWL91545.1"/>
    <property type="molecule type" value="Genomic_DNA"/>
</dbReference>
<protein>
    <submittedName>
        <fullName evidence="2">Uncharacterized protein</fullName>
    </submittedName>
</protein>
<feature type="region of interest" description="Disordered" evidence="1">
    <location>
        <begin position="1"/>
        <end position="24"/>
    </location>
</feature>
<organism evidence="2 3">
    <name type="scientific">Bradyrhizobium ottawaense</name>
    <dbReference type="NCBI Taxonomy" id="931866"/>
    <lineage>
        <taxon>Bacteria</taxon>
        <taxon>Pseudomonadati</taxon>
        <taxon>Pseudomonadota</taxon>
        <taxon>Alphaproteobacteria</taxon>
        <taxon>Hyphomicrobiales</taxon>
        <taxon>Nitrobacteraceae</taxon>
        <taxon>Bradyrhizobium</taxon>
    </lineage>
</organism>
<name>A0A2U8P1J1_9BRAD</name>
<gene>
    <name evidence="2" type="ORF">CIT37_04215</name>
</gene>